<proteinExistence type="predicted"/>
<dbReference type="Proteomes" id="UP000092460">
    <property type="component" value="Unassembled WGS sequence"/>
</dbReference>
<accession>A0A1B0BUQ6</accession>
<protein>
    <submittedName>
        <fullName evidence="2">Uncharacterized protein</fullName>
    </submittedName>
</protein>
<name>A0A1B0BUQ6_9MUSC</name>
<evidence type="ECO:0000313" key="3">
    <source>
        <dbReference type="Proteomes" id="UP000092460"/>
    </source>
</evidence>
<dbReference type="VEuPathDB" id="VectorBase:GPPI041069"/>
<dbReference type="EMBL" id="JXJN01020867">
    <property type="status" value="NOT_ANNOTATED_CDS"/>
    <property type="molecule type" value="Genomic_DNA"/>
</dbReference>
<dbReference type="VEuPathDB" id="VectorBase:GPPI036856"/>
<feature type="compositionally biased region" description="Polar residues" evidence="1">
    <location>
        <begin position="165"/>
        <end position="178"/>
    </location>
</feature>
<organism evidence="2 3">
    <name type="scientific">Glossina palpalis gambiensis</name>
    <dbReference type="NCBI Taxonomy" id="67801"/>
    <lineage>
        <taxon>Eukaryota</taxon>
        <taxon>Metazoa</taxon>
        <taxon>Ecdysozoa</taxon>
        <taxon>Arthropoda</taxon>
        <taxon>Hexapoda</taxon>
        <taxon>Insecta</taxon>
        <taxon>Pterygota</taxon>
        <taxon>Neoptera</taxon>
        <taxon>Endopterygota</taxon>
        <taxon>Diptera</taxon>
        <taxon>Brachycera</taxon>
        <taxon>Muscomorpha</taxon>
        <taxon>Hippoboscoidea</taxon>
        <taxon>Glossinidae</taxon>
        <taxon>Glossina</taxon>
    </lineage>
</organism>
<keyword evidence="3" id="KW-1185">Reference proteome</keyword>
<dbReference type="EnsemblMetazoa" id="GPPI036856-RA">
    <property type="protein sequence ID" value="GPPI036856-PA"/>
    <property type="gene ID" value="GPPI036856"/>
</dbReference>
<sequence length="178" mass="20237">MQQKINRIYRNSRREYHLFIRQIDCVNESPELRVERSGVIANVTIAGLLIKGVIDTEAIITIINSNLQDFILFVSEAPSLNTTILLDDGGDNPTLDVDFLTKGQVTLVVGKIWNHRVTTQIFVVSVIDPSASPVVEINHDVLTRQVPTKKKRQRFPYARRFPERTANQQSSPNTSRRL</sequence>
<feature type="region of interest" description="Disordered" evidence="1">
    <location>
        <begin position="156"/>
        <end position="178"/>
    </location>
</feature>
<dbReference type="EnsemblMetazoa" id="GPPI041069-RA">
    <property type="protein sequence ID" value="GPPI041069-PA"/>
    <property type="gene ID" value="GPPI041069"/>
</dbReference>
<evidence type="ECO:0000313" key="2">
    <source>
        <dbReference type="EnsemblMetazoa" id="GPPI036856-PA"/>
    </source>
</evidence>
<evidence type="ECO:0000256" key="1">
    <source>
        <dbReference type="SAM" id="MobiDB-lite"/>
    </source>
</evidence>
<dbReference type="AlphaFoldDB" id="A0A1B0BUQ6"/>
<reference evidence="2" key="2">
    <citation type="submission" date="2020-05" db="UniProtKB">
        <authorList>
            <consortium name="EnsemblMetazoa"/>
        </authorList>
    </citation>
    <scope>IDENTIFICATION</scope>
    <source>
        <strain evidence="2">IAEA</strain>
    </source>
</reference>
<dbReference type="EMBL" id="JXJN01018255">
    <property type="status" value="NOT_ANNOTATED_CDS"/>
    <property type="molecule type" value="Genomic_DNA"/>
</dbReference>
<reference evidence="3" key="1">
    <citation type="submission" date="2015-01" db="EMBL/GenBank/DDBJ databases">
        <authorList>
            <person name="Aksoy S."/>
            <person name="Warren W."/>
            <person name="Wilson R.K."/>
        </authorList>
    </citation>
    <scope>NUCLEOTIDE SEQUENCE [LARGE SCALE GENOMIC DNA]</scope>
    <source>
        <strain evidence="3">IAEA</strain>
    </source>
</reference>